<dbReference type="AlphaFoldDB" id="A0A917YNZ7"/>
<evidence type="ECO:0000313" key="6">
    <source>
        <dbReference type="EMBL" id="GGO37405.1"/>
    </source>
</evidence>
<dbReference type="InterPro" id="IPR005119">
    <property type="entry name" value="LysR_subst-bd"/>
</dbReference>
<name>A0A917YNZ7_9RHOB</name>
<dbReference type="Proteomes" id="UP000598196">
    <property type="component" value="Unassembled WGS sequence"/>
</dbReference>
<dbReference type="FunFam" id="1.10.10.10:FF:000001">
    <property type="entry name" value="LysR family transcriptional regulator"/>
    <property type="match status" value="1"/>
</dbReference>
<dbReference type="InterPro" id="IPR036390">
    <property type="entry name" value="WH_DNA-bd_sf"/>
</dbReference>
<dbReference type="SUPFAM" id="SSF46785">
    <property type="entry name" value="Winged helix' DNA-binding domain"/>
    <property type="match status" value="1"/>
</dbReference>
<evidence type="ECO:0000256" key="2">
    <source>
        <dbReference type="ARBA" id="ARBA00023015"/>
    </source>
</evidence>
<organism evidence="6 7">
    <name type="scientific">Gemmobacter aquaticus</name>
    <dbReference type="NCBI Taxonomy" id="490185"/>
    <lineage>
        <taxon>Bacteria</taxon>
        <taxon>Pseudomonadati</taxon>
        <taxon>Pseudomonadota</taxon>
        <taxon>Alphaproteobacteria</taxon>
        <taxon>Rhodobacterales</taxon>
        <taxon>Paracoccaceae</taxon>
        <taxon>Gemmobacter</taxon>
    </lineage>
</organism>
<dbReference type="CDD" id="cd08440">
    <property type="entry name" value="PBP2_LTTR_like_4"/>
    <property type="match status" value="1"/>
</dbReference>
<evidence type="ECO:0000256" key="4">
    <source>
        <dbReference type="ARBA" id="ARBA00023163"/>
    </source>
</evidence>
<dbReference type="PANTHER" id="PTHR30419:SF8">
    <property type="entry name" value="NITROGEN ASSIMILATION TRANSCRIPTIONAL ACTIVATOR-RELATED"/>
    <property type="match status" value="1"/>
</dbReference>
<keyword evidence="4" id="KW-0804">Transcription</keyword>
<dbReference type="GO" id="GO:0005829">
    <property type="term" value="C:cytosol"/>
    <property type="evidence" value="ECO:0007669"/>
    <property type="project" value="TreeGrafter"/>
</dbReference>
<dbReference type="Pfam" id="PF03466">
    <property type="entry name" value="LysR_substrate"/>
    <property type="match status" value="1"/>
</dbReference>
<keyword evidence="3" id="KW-0238">DNA-binding</keyword>
<dbReference type="InterPro" id="IPR000847">
    <property type="entry name" value="LysR_HTH_N"/>
</dbReference>
<dbReference type="SUPFAM" id="SSF53850">
    <property type="entry name" value="Periplasmic binding protein-like II"/>
    <property type="match status" value="1"/>
</dbReference>
<evidence type="ECO:0000259" key="5">
    <source>
        <dbReference type="PROSITE" id="PS50931"/>
    </source>
</evidence>
<dbReference type="InterPro" id="IPR050950">
    <property type="entry name" value="HTH-type_LysR_regulators"/>
</dbReference>
<dbReference type="PANTHER" id="PTHR30419">
    <property type="entry name" value="HTH-TYPE TRANSCRIPTIONAL REGULATOR YBHD"/>
    <property type="match status" value="1"/>
</dbReference>
<accession>A0A917YNZ7</accession>
<evidence type="ECO:0000256" key="1">
    <source>
        <dbReference type="ARBA" id="ARBA00009437"/>
    </source>
</evidence>
<reference evidence="6 7" key="1">
    <citation type="journal article" date="2014" name="Int. J. Syst. Evol. Microbiol.">
        <title>Complete genome sequence of Corynebacterium casei LMG S-19264T (=DSM 44701T), isolated from a smear-ripened cheese.</title>
        <authorList>
            <consortium name="US DOE Joint Genome Institute (JGI-PGF)"/>
            <person name="Walter F."/>
            <person name="Albersmeier A."/>
            <person name="Kalinowski J."/>
            <person name="Ruckert C."/>
        </authorList>
    </citation>
    <scope>NUCLEOTIDE SEQUENCE [LARGE SCALE GENOMIC DNA]</scope>
    <source>
        <strain evidence="6 7">CGMCC 1.7029</strain>
    </source>
</reference>
<gene>
    <name evidence="6" type="ORF">GCM10010991_32970</name>
</gene>
<dbReference type="PRINTS" id="PR00039">
    <property type="entry name" value="HTHLYSR"/>
</dbReference>
<dbReference type="Gene3D" id="3.40.190.290">
    <property type="match status" value="1"/>
</dbReference>
<dbReference type="GO" id="GO:0003677">
    <property type="term" value="F:DNA binding"/>
    <property type="evidence" value="ECO:0007669"/>
    <property type="project" value="UniProtKB-KW"/>
</dbReference>
<dbReference type="EMBL" id="BMLP01000009">
    <property type="protein sequence ID" value="GGO37405.1"/>
    <property type="molecule type" value="Genomic_DNA"/>
</dbReference>
<comment type="caution">
    <text evidence="6">The sequence shown here is derived from an EMBL/GenBank/DDBJ whole genome shotgun (WGS) entry which is preliminary data.</text>
</comment>
<sequence length="338" mass="37406">MPGIVCVVNCKELIYYFDMRNNFEFLDLKAFLAVLELSSFHAAAKLLNLSPPALSRRIRALEEAVGAQLIERTTRRVGPTQVGRELMPLMRRLVDEFEESILSISDLGGRHRTQVRLASVPTAAFYFLPGVVREFNARYPGIRFRIMDLSANEGLDAVANGEVEFGINITGATRDDLLFTPLMEDPFVLACRRDHAFSGRKSLPWGELVGHPLIGVSKSSGNRAVLDRALAATGLQLELNWFYEVNHLSTSLGLVEAGLGISVLPKLATPQHEHPLIATVQLENPVVSRTIGIVERRGAPLSPAAMRFRDLLVNEWQHTAPRTIDDASQPPASVSRKH</sequence>
<dbReference type="Gene3D" id="1.10.10.10">
    <property type="entry name" value="Winged helix-like DNA-binding domain superfamily/Winged helix DNA-binding domain"/>
    <property type="match status" value="1"/>
</dbReference>
<dbReference type="RefSeq" id="WP_229704445.1">
    <property type="nucleotide sequence ID" value="NZ_BMLP01000009.1"/>
</dbReference>
<protein>
    <submittedName>
        <fullName evidence="6">LysR family transcriptional regulator</fullName>
    </submittedName>
</protein>
<dbReference type="PROSITE" id="PS50931">
    <property type="entry name" value="HTH_LYSR"/>
    <property type="match status" value="1"/>
</dbReference>
<proteinExistence type="inferred from homology"/>
<feature type="domain" description="HTH lysR-type" evidence="5">
    <location>
        <begin position="23"/>
        <end position="80"/>
    </location>
</feature>
<dbReference type="GO" id="GO:0003700">
    <property type="term" value="F:DNA-binding transcription factor activity"/>
    <property type="evidence" value="ECO:0007669"/>
    <property type="project" value="InterPro"/>
</dbReference>
<dbReference type="Pfam" id="PF00126">
    <property type="entry name" value="HTH_1"/>
    <property type="match status" value="1"/>
</dbReference>
<dbReference type="InterPro" id="IPR036388">
    <property type="entry name" value="WH-like_DNA-bd_sf"/>
</dbReference>
<comment type="similarity">
    <text evidence="1">Belongs to the LysR transcriptional regulatory family.</text>
</comment>
<evidence type="ECO:0000256" key="3">
    <source>
        <dbReference type="ARBA" id="ARBA00023125"/>
    </source>
</evidence>
<keyword evidence="2" id="KW-0805">Transcription regulation</keyword>
<keyword evidence="7" id="KW-1185">Reference proteome</keyword>
<evidence type="ECO:0000313" key="7">
    <source>
        <dbReference type="Proteomes" id="UP000598196"/>
    </source>
</evidence>